<organism evidence="2 3">
    <name type="scientific">Thermus scotoductus</name>
    <dbReference type="NCBI Taxonomy" id="37636"/>
    <lineage>
        <taxon>Bacteria</taxon>
        <taxon>Thermotogati</taxon>
        <taxon>Deinococcota</taxon>
        <taxon>Deinococci</taxon>
        <taxon>Thermales</taxon>
        <taxon>Thermaceae</taxon>
        <taxon>Thermus</taxon>
    </lineage>
</organism>
<gene>
    <name evidence="2" type="ORF">CSW50_06510</name>
</gene>
<reference evidence="2 3" key="1">
    <citation type="journal article" date="2019" name="Extremophiles">
        <title>Biogeography of thermophiles and predominance of Thermus scotoductus in domestic water heaters.</title>
        <authorList>
            <person name="Wilpiszeski R.L."/>
            <person name="Zhang Z."/>
            <person name="House C.H."/>
        </authorList>
    </citation>
    <scope>NUCLEOTIDE SEQUENCE [LARGE SCALE GENOMIC DNA]</scope>
    <source>
        <strain evidence="2 3">38_S38</strain>
    </source>
</reference>
<evidence type="ECO:0000313" key="3">
    <source>
        <dbReference type="Proteomes" id="UP000288082"/>
    </source>
</evidence>
<comment type="caution">
    <text evidence="2">The sequence shown here is derived from an EMBL/GenBank/DDBJ whole genome shotgun (WGS) entry which is preliminary data.</text>
</comment>
<evidence type="ECO:0000313" key="2">
    <source>
        <dbReference type="EMBL" id="RTH02857.1"/>
    </source>
</evidence>
<sequence>MRRGVGVLLVFLLASFAPVKAGGGGGGNPFWNTLDQVLRAGCGYTYTFNFGSNWEWICSLSSIYKNIRWILDNISEYGQSMVFEMFTGVLEGTMQSLGLAIGPGVNNFVQEINDAIRTVRVAPTKLRQAIALAMVEDAKQKYLNSGEDFPRGSGQKSLADKEDFSPTVLIGKITEFLRNLKRGLAVGGFTSGLAEANQKFEDSKEALEEGTQLATKILTPKEAEAATGGVVKKGVADNLIDRAKSAVSSREVLELAVEGIANLLKLEAAMGIATASQINQQLQAQLLSNSGLTALYDVLAEQAEQEAGDAEAALQVAAMAVDDVIRDSAREYNQIIRVFDSLSTMVDNVPNLGDYIE</sequence>
<dbReference type="AlphaFoldDB" id="A0A430R685"/>
<proteinExistence type="predicted"/>
<name>A0A430R685_THESC</name>
<dbReference type="Proteomes" id="UP000288082">
    <property type="component" value="Unassembled WGS sequence"/>
</dbReference>
<feature type="signal peptide" evidence="1">
    <location>
        <begin position="1"/>
        <end position="21"/>
    </location>
</feature>
<dbReference type="EMBL" id="PELM01000178">
    <property type="protein sequence ID" value="RTH02857.1"/>
    <property type="molecule type" value="Genomic_DNA"/>
</dbReference>
<protein>
    <submittedName>
        <fullName evidence="2">Uncharacterized protein</fullName>
    </submittedName>
</protein>
<keyword evidence="1" id="KW-0732">Signal</keyword>
<feature type="chain" id="PRO_5019204284" evidence="1">
    <location>
        <begin position="22"/>
        <end position="357"/>
    </location>
</feature>
<evidence type="ECO:0000256" key="1">
    <source>
        <dbReference type="SAM" id="SignalP"/>
    </source>
</evidence>
<accession>A0A430R685</accession>